<reference evidence="2 3" key="1">
    <citation type="submission" date="2019-07" db="EMBL/GenBank/DDBJ databases">
        <title>Shewanella sp. YLB-06 whole genomic sequence.</title>
        <authorList>
            <person name="Yu L."/>
        </authorList>
    </citation>
    <scope>NUCLEOTIDE SEQUENCE [LARGE SCALE GENOMIC DNA]</scope>
    <source>
        <strain evidence="2 3">YLB-06</strain>
    </source>
</reference>
<accession>A0ABX5WUF1</accession>
<dbReference type="EMBL" id="CP041614">
    <property type="protein sequence ID" value="QDO82730.1"/>
    <property type="molecule type" value="Genomic_DNA"/>
</dbReference>
<gene>
    <name evidence="2" type="ORF">FM037_05150</name>
</gene>
<feature type="transmembrane region" description="Helical" evidence="1">
    <location>
        <begin position="63"/>
        <end position="84"/>
    </location>
</feature>
<feature type="transmembrane region" description="Helical" evidence="1">
    <location>
        <begin position="38"/>
        <end position="57"/>
    </location>
</feature>
<evidence type="ECO:0000313" key="2">
    <source>
        <dbReference type="EMBL" id="QDO82730.1"/>
    </source>
</evidence>
<protein>
    <submittedName>
        <fullName evidence="2">Uncharacterized protein</fullName>
    </submittedName>
</protein>
<dbReference type="RefSeq" id="WP_144045116.1">
    <property type="nucleotide sequence ID" value="NZ_CP041614.1"/>
</dbReference>
<keyword evidence="1" id="KW-0812">Transmembrane</keyword>
<proteinExistence type="predicted"/>
<dbReference type="Proteomes" id="UP000315947">
    <property type="component" value="Chromosome"/>
</dbReference>
<keyword evidence="3" id="KW-1185">Reference proteome</keyword>
<keyword evidence="1" id="KW-0472">Membrane</keyword>
<organism evidence="2 3">
    <name type="scientific">Shewanella psychropiezotolerans</name>
    <dbReference type="NCBI Taxonomy" id="2593655"/>
    <lineage>
        <taxon>Bacteria</taxon>
        <taxon>Pseudomonadati</taxon>
        <taxon>Pseudomonadota</taxon>
        <taxon>Gammaproteobacteria</taxon>
        <taxon>Alteromonadales</taxon>
        <taxon>Shewanellaceae</taxon>
        <taxon>Shewanella</taxon>
    </lineage>
</organism>
<name>A0ABX5WUF1_9GAMM</name>
<evidence type="ECO:0000256" key="1">
    <source>
        <dbReference type="SAM" id="Phobius"/>
    </source>
</evidence>
<evidence type="ECO:0000313" key="3">
    <source>
        <dbReference type="Proteomes" id="UP000315947"/>
    </source>
</evidence>
<keyword evidence="1" id="KW-1133">Transmembrane helix</keyword>
<sequence>MYATHANDFSFAHDTDLSKDSLTTDAKRFKLVLHSGNAAMLIAVLGMLLSIFVGYVLAEQFSLWAQVASHITLILCATAIKIGYVMRCIGLHGLGATQL</sequence>